<accession>A0A9D2E9C0</accession>
<dbReference type="PIRSF" id="PIRSF005850">
    <property type="entry name" value="UCP005850"/>
    <property type="match status" value="1"/>
</dbReference>
<proteinExistence type="predicted"/>
<organism evidence="2 3">
    <name type="scientific">Candidatus Bacteroides merdigallinarum</name>
    <dbReference type="NCBI Taxonomy" id="2838473"/>
    <lineage>
        <taxon>Bacteria</taxon>
        <taxon>Pseudomonadati</taxon>
        <taxon>Bacteroidota</taxon>
        <taxon>Bacteroidia</taxon>
        <taxon>Bacteroidales</taxon>
        <taxon>Bacteroidaceae</taxon>
        <taxon>Bacteroides</taxon>
    </lineage>
</organism>
<sequence>MKELRCPKCGNVFQVDEADYASILSQVKNAEFEAEIERRLREMEARQQAEQALKSTQARQEFESRMNKKDLELSAKEAEISRLKAGMQAMLAKLGGEKDQEIIRLKTQLANITSQKDAELRIAVMEEQKKSELAIQQQEQTINQLKSDMALERYKAQAETEELNRRHLLELQTKQEQIDYYKDLKTRMSTKMVGETLEIHCSTLFNQLLRPLLPNAYFEKDNEVADGTKGDFIFRDSVDGVEYLSIMFEMKNEMDTTSTKHKNKDFFKKLDEDRRKKGCEYAVLVSLLEPDSELYNGGIVDVSHRYEKMYVIRPQFFIPLITLLVQTSKNSLEYKKQLIEARSKEVDVTNFEDKLNEFKQNFGRHYELASRRFGEAIKQIDDSISKLQRVKESLLSSENNFRLANKDTEDLTIRKLTYKNPTMKQKFDEARRQGEGAEE</sequence>
<evidence type="ECO:0000313" key="3">
    <source>
        <dbReference type="Proteomes" id="UP000824028"/>
    </source>
</evidence>
<protein>
    <submittedName>
        <fullName evidence="2">DUF2130 domain-containing protein</fullName>
    </submittedName>
</protein>
<evidence type="ECO:0000313" key="2">
    <source>
        <dbReference type="EMBL" id="HIZ33409.1"/>
    </source>
</evidence>
<keyword evidence="1" id="KW-0175">Coiled coil</keyword>
<dbReference type="InterPro" id="IPR019219">
    <property type="entry name" value="DUF2130"/>
</dbReference>
<dbReference type="AlphaFoldDB" id="A0A9D2E9C0"/>
<evidence type="ECO:0000256" key="1">
    <source>
        <dbReference type="SAM" id="Coils"/>
    </source>
</evidence>
<gene>
    <name evidence="2" type="ORF">H9814_07735</name>
</gene>
<dbReference type="Proteomes" id="UP000824028">
    <property type="component" value="Unassembled WGS sequence"/>
</dbReference>
<reference evidence="2" key="2">
    <citation type="submission" date="2021-04" db="EMBL/GenBank/DDBJ databases">
        <authorList>
            <person name="Gilroy R."/>
        </authorList>
    </citation>
    <scope>NUCLEOTIDE SEQUENCE</scope>
    <source>
        <strain evidence="2">ChiHjej9B8-1298</strain>
    </source>
</reference>
<reference evidence="2" key="1">
    <citation type="journal article" date="2021" name="PeerJ">
        <title>Extensive microbial diversity within the chicken gut microbiome revealed by metagenomics and culture.</title>
        <authorList>
            <person name="Gilroy R."/>
            <person name="Ravi A."/>
            <person name="Getino M."/>
            <person name="Pursley I."/>
            <person name="Horton D.L."/>
            <person name="Alikhan N.F."/>
            <person name="Baker D."/>
            <person name="Gharbi K."/>
            <person name="Hall N."/>
            <person name="Watson M."/>
            <person name="Adriaenssens E.M."/>
            <person name="Foster-Nyarko E."/>
            <person name="Jarju S."/>
            <person name="Secka A."/>
            <person name="Antonio M."/>
            <person name="Oren A."/>
            <person name="Chaudhuri R.R."/>
            <person name="La Ragione R."/>
            <person name="Hildebrand F."/>
            <person name="Pallen M.J."/>
        </authorList>
    </citation>
    <scope>NUCLEOTIDE SEQUENCE</scope>
    <source>
        <strain evidence="2">ChiHjej9B8-1298</strain>
    </source>
</reference>
<feature type="coiled-coil region" evidence="1">
    <location>
        <begin position="33"/>
        <end position="79"/>
    </location>
</feature>
<comment type="caution">
    <text evidence="2">The sequence shown here is derived from an EMBL/GenBank/DDBJ whole genome shotgun (WGS) entry which is preliminary data.</text>
</comment>
<dbReference type="EMBL" id="DXBX01000061">
    <property type="protein sequence ID" value="HIZ33409.1"/>
    <property type="molecule type" value="Genomic_DNA"/>
</dbReference>
<name>A0A9D2E9C0_9BACE</name>
<feature type="coiled-coil region" evidence="1">
    <location>
        <begin position="128"/>
        <end position="171"/>
    </location>
</feature>
<dbReference type="Pfam" id="PF09903">
    <property type="entry name" value="DUF2130"/>
    <property type="match status" value="1"/>
</dbReference>